<organism evidence="1">
    <name type="scientific">marine sediment metagenome</name>
    <dbReference type="NCBI Taxonomy" id="412755"/>
    <lineage>
        <taxon>unclassified sequences</taxon>
        <taxon>metagenomes</taxon>
        <taxon>ecological metagenomes</taxon>
    </lineage>
</organism>
<reference evidence="1" key="1">
    <citation type="journal article" date="2015" name="Nature">
        <title>Complex archaea that bridge the gap between prokaryotes and eukaryotes.</title>
        <authorList>
            <person name="Spang A."/>
            <person name="Saw J.H."/>
            <person name="Jorgensen S.L."/>
            <person name="Zaremba-Niedzwiedzka K."/>
            <person name="Martijn J."/>
            <person name="Lind A.E."/>
            <person name="van Eijk R."/>
            <person name="Schleper C."/>
            <person name="Guy L."/>
            <person name="Ettema T.J."/>
        </authorList>
    </citation>
    <scope>NUCLEOTIDE SEQUENCE</scope>
</reference>
<accession>A0A0F9FM47</accession>
<protein>
    <submittedName>
        <fullName evidence="1">Uncharacterized protein</fullName>
    </submittedName>
</protein>
<comment type="caution">
    <text evidence="1">The sequence shown here is derived from an EMBL/GenBank/DDBJ whole genome shotgun (WGS) entry which is preliminary data.</text>
</comment>
<proteinExistence type="predicted"/>
<name>A0A0F9FM47_9ZZZZ</name>
<dbReference type="EMBL" id="LAZR01020863">
    <property type="protein sequence ID" value="KKL87323.1"/>
    <property type="molecule type" value="Genomic_DNA"/>
</dbReference>
<sequence>MMNITEGMALVKQECCNLISGVCIGMTTRGTLFRAQGKCWIAEHKQCRYHDVNIHPLIAKQKERKGGWKK</sequence>
<gene>
    <name evidence="1" type="ORF">LCGC14_1935850</name>
</gene>
<evidence type="ECO:0000313" key="1">
    <source>
        <dbReference type="EMBL" id="KKL87323.1"/>
    </source>
</evidence>
<dbReference type="AlphaFoldDB" id="A0A0F9FM47"/>